<dbReference type="EMBL" id="JADGKB010000023">
    <property type="protein sequence ID" value="KAJ3258852.1"/>
    <property type="molecule type" value="Genomic_DNA"/>
</dbReference>
<reference evidence="6" key="1">
    <citation type="submission" date="2020-05" db="EMBL/GenBank/DDBJ databases">
        <title>Phylogenomic resolution of chytrid fungi.</title>
        <authorList>
            <person name="Stajich J.E."/>
            <person name="Amses K."/>
            <person name="Simmons R."/>
            <person name="Seto K."/>
            <person name="Myers J."/>
            <person name="Bonds A."/>
            <person name="Quandt C.A."/>
            <person name="Barry K."/>
            <person name="Liu P."/>
            <person name="Grigoriev I."/>
            <person name="Longcore J.E."/>
            <person name="James T.Y."/>
        </authorList>
    </citation>
    <scope>NUCLEOTIDE SEQUENCE</scope>
    <source>
        <strain evidence="6">PLAUS21</strain>
    </source>
</reference>
<feature type="compositionally biased region" description="Basic and acidic residues" evidence="3">
    <location>
        <begin position="200"/>
        <end position="223"/>
    </location>
</feature>
<feature type="domain" description="Hpc2-related" evidence="4">
    <location>
        <begin position="86"/>
        <end position="130"/>
    </location>
</feature>
<evidence type="ECO:0000259" key="5">
    <source>
        <dbReference type="Pfam" id="PF14075"/>
    </source>
</evidence>
<dbReference type="Pfam" id="PF14075">
    <property type="entry name" value="UBN_AB"/>
    <property type="match status" value="2"/>
</dbReference>
<comment type="caution">
    <text evidence="6">The sequence shown here is derived from an EMBL/GenBank/DDBJ whole genome shotgun (WGS) entry which is preliminary data.</text>
</comment>
<name>A0AAD5Y951_9FUNG</name>
<feature type="domain" description="Ubinuclein middle" evidence="5">
    <location>
        <begin position="251"/>
        <end position="358"/>
    </location>
</feature>
<organism evidence="6 7">
    <name type="scientific">Boothiomyces macroporosus</name>
    <dbReference type="NCBI Taxonomy" id="261099"/>
    <lineage>
        <taxon>Eukaryota</taxon>
        <taxon>Fungi</taxon>
        <taxon>Fungi incertae sedis</taxon>
        <taxon>Chytridiomycota</taxon>
        <taxon>Chytridiomycota incertae sedis</taxon>
        <taxon>Chytridiomycetes</taxon>
        <taxon>Rhizophydiales</taxon>
        <taxon>Terramycetaceae</taxon>
        <taxon>Boothiomyces</taxon>
    </lineage>
</organism>
<dbReference type="Proteomes" id="UP001210925">
    <property type="component" value="Unassembled WGS sequence"/>
</dbReference>
<feature type="region of interest" description="Disordered" evidence="3">
    <location>
        <begin position="152"/>
        <end position="251"/>
    </location>
</feature>
<feature type="compositionally biased region" description="Polar residues" evidence="3">
    <location>
        <begin position="489"/>
        <end position="505"/>
    </location>
</feature>
<evidence type="ECO:0000313" key="6">
    <source>
        <dbReference type="EMBL" id="KAJ3258852.1"/>
    </source>
</evidence>
<keyword evidence="7" id="KW-1185">Reference proteome</keyword>
<feature type="region of interest" description="Disordered" evidence="3">
    <location>
        <begin position="71"/>
        <end position="93"/>
    </location>
</feature>
<feature type="compositionally biased region" description="Polar residues" evidence="3">
    <location>
        <begin position="231"/>
        <end position="251"/>
    </location>
</feature>
<evidence type="ECO:0000313" key="7">
    <source>
        <dbReference type="Proteomes" id="UP001210925"/>
    </source>
</evidence>
<feature type="coiled-coil region" evidence="2">
    <location>
        <begin position="332"/>
        <end position="359"/>
    </location>
</feature>
<dbReference type="AlphaFoldDB" id="A0AAD5Y951"/>
<feature type="compositionally biased region" description="Basic residues" evidence="3">
    <location>
        <begin position="176"/>
        <end position="187"/>
    </location>
</feature>
<dbReference type="Pfam" id="PF08729">
    <property type="entry name" value="HUN"/>
    <property type="match status" value="1"/>
</dbReference>
<feature type="region of interest" description="Disordered" evidence="3">
    <location>
        <begin position="480"/>
        <end position="529"/>
    </location>
</feature>
<sequence length="529" mass="60347">MTGEEVVVPTPTVKSLRITVRLDQDNPAQNIFNFAQLVKEHTESIQQKNAHIIAPTTTISTLIQKPEEEPEVEEVATTTRKRRPKFDPEDDYDVEDDFIDDSELFDGEMQGLDEPQIWEFGFFAWKGSIETLFQNSDKVKLKKSELHTEASAIVIPPEKQDEEEKDEEKDAEKKGSPKKVVKKRKSISKTDPQTPVPAKATEDGKKTPGSKKQEKKANGSEKKSTKKTNKLQELTSPTSGSNIIKQSIPSTNMPKPVLEELEQLRINAEKADFTVKSKFPPELKPYFIQAVNVALDYNVLNADFWQHVTTVLPYNTFTMRKLASRSVYEDRILRFKNELADLYKQLEQLVNKLVQEQSSAEPKTPNGENENKKFKFTDHVKFLFWNILCMEWQMADIDNEMKRLNKEDPKFTEGAVRKAVYQTMVSFWPPGTIDGTVLSMQYSVIKKKKEKAAEKTGGFQFPETTPYGIMRADTFSKIVTRKRKDGDSQETPKSAIPSTPTNIPETPTEKKRKIIIDMSLDSEKKAKLA</sequence>
<feature type="domain" description="Ubinuclein middle" evidence="5">
    <location>
        <begin position="363"/>
        <end position="431"/>
    </location>
</feature>
<evidence type="ECO:0000256" key="1">
    <source>
        <dbReference type="ARBA" id="ARBA00022553"/>
    </source>
</evidence>
<protein>
    <recommendedName>
        <fullName evidence="8">Ubinuclein middle domain-containing protein</fullName>
    </recommendedName>
</protein>
<dbReference type="InterPro" id="IPR026947">
    <property type="entry name" value="UBN_middle_dom"/>
</dbReference>
<keyword evidence="2" id="KW-0175">Coiled coil</keyword>
<evidence type="ECO:0000259" key="4">
    <source>
        <dbReference type="Pfam" id="PF08729"/>
    </source>
</evidence>
<gene>
    <name evidence="6" type="ORF">HK103_003234</name>
</gene>
<dbReference type="InterPro" id="IPR014840">
    <property type="entry name" value="HRD"/>
</dbReference>
<proteinExistence type="predicted"/>
<accession>A0AAD5Y951</accession>
<keyword evidence="1" id="KW-0597">Phosphoprotein</keyword>
<evidence type="ECO:0000256" key="2">
    <source>
        <dbReference type="SAM" id="Coils"/>
    </source>
</evidence>
<evidence type="ECO:0000256" key="3">
    <source>
        <dbReference type="SAM" id="MobiDB-lite"/>
    </source>
</evidence>
<evidence type="ECO:0008006" key="8">
    <source>
        <dbReference type="Google" id="ProtNLM"/>
    </source>
</evidence>